<evidence type="ECO:0000256" key="4">
    <source>
        <dbReference type="ARBA" id="ARBA00023015"/>
    </source>
</evidence>
<dbReference type="SUPFAM" id="SSF160897">
    <property type="entry name" value="Taf5 N-terminal domain-like"/>
    <property type="match status" value="1"/>
</dbReference>
<proteinExistence type="predicted"/>
<dbReference type="AlphaFoldDB" id="A0A9N9IT59"/>
<keyword evidence="6" id="KW-0539">Nucleus</keyword>
<dbReference type="Pfam" id="PF00400">
    <property type="entry name" value="WD40"/>
    <property type="match status" value="6"/>
</dbReference>
<dbReference type="InterPro" id="IPR015943">
    <property type="entry name" value="WD40/YVTN_repeat-like_dom_sf"/>
</dbReference>
<protein>
    <submittedName>
        <fullName evidence="10">2126_t:CDS:1</fullName>
    </submittedName>
</protein>
<keyword evidence="11" id="KW-1185">Reference proteome</keyword>
<dbReference type="PROSITE" id="PS50294">
    <property type="entry name" value="WD_REPEATS_REGION"/>
    <property type="match status" value="5"/>
</dbReference>
<feature type="compositionally biased region" description="Basic and acidic residues" evidence="8">
    <location>
        <begin position="241"/>
        <end position="251"/>
    </location>
</feature>
<feature type="non-terminal residue" evidence="10">
    <location>
        <position position="595"/>
    </location>
</feature>
<dbReference type="PANTHER" id="PTHR19879">
    <property type="entry name" value="TRANSCRIPTION INITIATION FACTOR TFIID"/>
    <property type="match status" value="1"/>
</dbReference>
<evidence type="ECO:0000313" key="11">
    <source>
        <dbReference type="Proteomes" id="UP000789405"/>
    </source>
</evidence>
<dbReference type="PRINTS" id="PR00320">
    <property type="entry name" value="GPROTEINBRPT"/>
</dbReference>
<evidence type="ECO:0000256" key="7">
    <source>
        <dbReference type="PROSITE-ProRule" id="PRU00221"/>
    </source>
</evidence>
<evidence type="ECO:0000256" key="2">
    <source>
        <dbReference type="ARBA" id="ARBA00022574"/>
    </source>
</evidence>
<feature type="region of interest" description="Disordered" evidence="8">
    <location>
        <begin position="241"/>
        <end position="260"/>
    </location>
</feature>
<dbReference type="EMBL" id="CAJVPY010014660">
    <property type="protein sequence ID" value="CAG8747663.1"/>
    <property type="molecule type" value="Genomic_DNA"/>
</dbReference>
<name>A0A9N9IT59_9GLOM</name>
<evidence type="ECO:0000313" key="10">
    <source>
        <dbReference type="EMBL" id="CAG8747663.1"/>
    </source>
</evidence>
<dbReference type="InterPro" id="IPR007582">
    <property type="entry name" value="TFIID_NTD2"/>
</dbReference>
<sequence>MASTDEIVRQYLERMGIEPTGLILRNYNPEEYKKNYSSLRAYVEGSLDKYKGELQRVLWPIFVHAYLELVSKEHISQATEFFEKFQTDHSTHIKELKSLRVITHAHHIQENELAQNFLSKKFPVQMTNTAYDIFIDFLQDKSFLLRIVNQHLNIEVGTSHTEIGIPGFSSQELEEFNQQEVQLGHMPMDPAVRDEIERKLNDEDNRRMAQVEAEYQAGTDEKANGIAYQPHSLQQEFIEKVKREQSSDAPDRASIPLPSYKGSDINAQVELIKDMSQRIELGPSTSLPLNCISMSEDSSLIAGGFSDSYIKLWSLKDEKLRGFQEYVDISEINSASDLESKREHPGSDLKKLLGHSGPIFGLSFSPDNKYLVSCSEDRTVRLWSTDTFTNVVCYKGHNSPVWDVDFSPYGFYFATAGHDRTARLWSCDHIYPLRIFAGHLSDVDCIKFHPNSKYVITGSIDKSVRMWDVQRGSCFRIFSGHTGGICCLAVSPDGRILASGGEDKTIMLWDLGDGKLLKKMIGHTDVIYSLDFSREGTILASGSADNTVRLWDVKKGISDDSYDVDSLSTNKVRSQDSETKPYSYMKSSAPTVIPT</sequence>
<dbReference type="PANTHER" id="PTHR19879:SF1">
    <property type="entry name" value="CANNONBALL-RELATED"/>
    <property type="match status" value="1"/>
</dbReference>
<dbReference type="PROSITE" id="PS50082">
    <property type="entry name" value="WD_REPEATS_2"/>
    <property type="match status" value="5"/>
</dbReference>
<dbReference type="Pfam" id="PF04494">
    <property type="entry name" value="TFIID_NTD2"/>
    <property type="match status" value="1"/>
</dbReference>
<dbReference type="InterPro" id="IPR037264">
    <property type="entry name" value="TFIID_NTD2_sf"/>
</dbReference>
<dbReference type="InterPro" id="IPR036322">
    <property type="entry name" value="WD40_repeat_dom_sf"/>
</dbReference>
<evidence type="ECO:0000256" key="5">
    <source>
        <dbReference type="ARBA" id="ARBA00023163"/>
    </source>
</evidence>
<gene>
    <name evidence="10" type="ORF">DERYTH_LOCUS16585</name>
</gene>
<keyword evidence="2 7" id="KW-0853">WD repeat</keyword>
<dbReference type="SMART" id="SM00320">
    <property type="entry name" value="WD40"/>
    <property type="match status" value="6"/>
</dbReference>
<evidence type="ECO:0000256" key="8">
    <source>
        <dbReference type="SAM" id="MobiDB-lite"/>
    </source>
</evidence>
<reference evidence="10" key="1">
    <citation type="submission" date="2021-06" db="EMBL/GenBank/DDBJ databases">
        <authorList>
            <person name="Kallberg Y."/>
            <person name="Tangrot J."/>
            <person name="Rosling A."/>
        </authorList>
    </citation>
    <scope>NUCLEOTIDE SEQUENCE</scope>
    <source>
        <strain evidence="10">MA453B</strain>
    </source>
</reference>
<comment type="caution">
    <text evidence="10">The sequence shown here is derived from an EMBL/GenBank/DDBJ whole genome shotgun (WGS) entry which is preliminary data.</text>
</comment>
<accession>A0A9N9IT59</accession>
<dbReference type="CDD" id="cd00200">
    <property type="entry name" value="WD40"/>
    <property type="match status" value="1"/>
</dbReference>
<dbReference type="InterPro" id="IPR020472">
    <property type="entry name" value="WD40_PAC1"/>
</dbReference>
<comment type="subcellular location">
    <subcellularLocation>
        <location evidence="1">Nucleus</location>
    </subcellularLocation>
</comment>
<keyword evidence="5" id="KW-0804">Transcription</keyword>
<dbReference type="GO" id="GO:0016251">
    <property type="term" value="F:RNA polymerase II general transcription initiation factor activity"/>
    <property type="evidence" value="ECO:0007669"/>
    <property type="project" value="TreeGrafter"/>
</dbReference>
<dbReference type="InterPro" id="IPR019775">
    <property type="entry name" value="WD40_repeat_CS"/>
</dbReference>
<dbReference type="SUPFAM" id="SSF50978">
    <property type="entry name" value="WD40 repeat-like"/>
    <property type="match status" value="1"/>
</dbReference>
<feature type="domain" description="TFIID subunit TAF5 NTD2" evidence="9">
    <location>
        <begin position="28"/>
        <end position="152"/>
    </location>
</feature>
<feature type="repeat" description="WD" evidence="7">
    <location>
        <begin position="352"/>
        <end position="387"/>
    </location>
</feature>
<dbReference type="GO" id="GO:0005669">
    <property type="term" value="C:transcription factor TFIID complex"/>
    <property type="evidence" value="ECO:0007669"/>
    <property type="project" value="TreeGrafter"/>
</dbReference>
<feature type="repeat" description="WD" evidence="7">
    <location>
        <begin position="520"/>
        <end position="561"/>
    </location>
</feature>
<dbReference type="Gene3D" id="2.130.10.10">
    <property type="entry name" value="YVTN repeat-like/Quinoprotein amine dehydrogenase"/>
    <property type="match status" value="2"/>
</dbReference>
<dbReference type="InterPro" id="IPR001680">
    <property type="entry name" value="WD40_rpt"/>
</dbReference>
<dbReference type="PROSITE" id="PS00678">
    <property type="entry name" value="WD_REPEATS_1"/>
    <property type="match status" value="3"/>
</dbReference>
<organism evidence="10 11">
    <name type="scientific">Dentiscutata erythropus</name>
    <dbReference type="NCBI Taxonomy" id="1348616"/>
    <lineage>
        <taxon>Eukaryota</taxon>
        <taxon>Fungi</taxon>
        <taxon>Fungi incertae sedis</taxon>
        <taxon>Mucoromycota</taxon>
        <taxon>Glomeromycotina</taxon>
        <taxon>Glomeromycetes</taxon>
        <taxon>Diversisporales</taxon>
        <taxon>Gigasporaceae</taxon>
        <taxon>Dentiscutata</taxon>
    </lineage>
</organism>
<dbReference type="CDD" id="cd08044">
    <property type="entry name" value="TAF5_NTD2"/>
    <property type="match status" value="1"/>
</dbReference>
<evidence type="ECO:0000256" key="3">
    <source>
        <dbReference type="ARBA" id="ARBA00022737"/>
    </source>
</evidence>
<feature type="repeat" description="WD" evidence="7">
    <location>
        <begin position="394"/>
        <end position="426"/>
    </location>
</feature>
<evidence type="ECO:0000256" key="1">
    <source>
        <dbReference type="ARBA" id="ARBA00004123"/>
    </source>
</evidence>
<dbReference type="OrthoDB" id="10266330at2759"/>
<feature type="repeat" description="WD" evidence="7">
    <location>
        <begin position="436"/>
        <end position="477"/>
    </location>
</feature>
<dbReference type="Proteomes" id="UP000789405">
    <property type="component" value="Unassembled WGS sequence"/>
</dbReference>
<evidence type="ECO:0000259" key="9">
    <source>
        <dbReference type="Pfam" id="PF04494"/>
    </source>
</evidence>
<dbReference type="GO" id="GO:0006367">
    <property type="term" value="P:transcription initiation at RNA polymerase II promoter"/>
    <property type="evidence" value="ECO:0007669"/>
    <property type="project" value="TreeGrafter"/>
</dbReference>
<keyword evidence="4" id="KW-0805">Transcription regulation</keyword>
<evidence type="ECO:0000256" key="6">
    <source>
        <dbReference type="ARBA" id="ARBA00023242"/>
    </source>
</evidence>
<feature type="repeat" description="WD" evidence="7">
    <location>
        <begin position="478"/>
        <end position="519"/>
    </location>
</feature>
<keyword evidence="3" id="KW-0677">Repeat</keyword>
<dbReference type="Gene3D" id="1.25.40.500">
    <property type="entry name" value="TFIID subunit TAF5, NTD2 domain"/>
    <property type="match status" value="1"/>
</dbReference>